<sequence>MLIVLYSCLSLLPALWGAERGGRARQRLSFALRDSFVAFADSTRQLPAVALHRQPGPLTKAERLFFLRASPEAVSLCRCSCRRITLAGRETCMSQHVRAGQPFPQEVGNSDKTLFNSGRQDFSARTDCRSRYPAMLSPHTKGRGGTQLDRNPGKMLQKGPEMALMIWLLVLLVGTKLLTAKKQRRLGTCPISHTGRELLSSIDRQAKAEEPYVTWALCCGTPSRLARHLKQKPVPARLTRHHRSHAPPPALSLAAELEWVNIFSP</sequence>
<comment type="caution">
    <text evidence="4">The sequence shown here is derived from an EMBL/GenBank/DDBJ whole genome shotgun (WGS) entry which is preliminary data.</text>
</comment>
<reference evidence="4 5" key="2">
    <citation type="journal article" date="2017" name="Sci. Rep.">
        <title>Ant-infecting Ophiocordyceps genomes reveal a high diversity of potential behavioral manipulation genes and a possible major role for enterotoxins.</title>
        <authorList>
            <person name="de Bekker C."/>
            <person name="Ohm R.A."/>
            <person name="Evans H.C."/>
            <person name="Brachmann A."/>
            <person name="Hughes D.P."/>
        </authorList>
    </citation>
    <scope>NUCLEOTIDE SEQUENCE [LARGE SCALE GENOMIC DNA]</scope>
    <source>
        <strain evidence="4 5">SC16a</strain>
    </source>
</reference>
<keyword evidence="5" id="KW-1185">Reference proteome</keyword>
<evidence type="ECO:0000256" key="3">
    <source>
        <dbReference type="SAM" id="SignalP"/>
    </source>
</evidence>
<reference evidence="4 5" key="1">
    <citation type="journal article" date="2015" name="BMC Genomics">
        <title>Gene expression during zombie ant biting behavior reflects the complexity underlying fungal parasitic behavioral manipulation.</title>
        <authorList>
            <person name="de Bekker C."/>
            <person name="Ohm R.A."/>
            <person name="Loreto R.G."/>
            <person name="Sebastian A."/>
            <person name="Albert I."/>
            <person name="Merrow M."/>
            <person name="Brachmann A."/>
            <person name="Hughes D.P."/>
        </authorList>
    </citation>
    <scope>NUCLEOTIDE SEQUENCE [LARGE SCALE GENOMIC DNA]</scope>
    <source>
        <strain evidence="4 5">SC16a</strain>
    </source>
</reference>
<keyword evidence="2" id="KW-0472">Membrane</keyword>
<protein>
    <submittedName>
        <fullName evidence="4">Uncharacterized protein</fullName>
    </submittedName>
</protein>
<proteinExistence type="predicted"/>
<dbReference type="Proteomes" id="UP000037136">
    <property type="component" value="Unassembled WGS sequence"/>
</dbReference>
<dbReference type="EMBL" id="LAZP02000579">
    <property type="protein sequence ID" value="PFH56444.1"/>
    <property type="molecule type" value="Genomic_DNA"/>
</dbReference>
<feature type="chain" id="PRO_5012608795" evidence="3">
    <location>
        <begin position="18"/>
        <end position="265"/>
    </location>
</feature>
<feature type="signal peptide" evidence="3">
    <location>
        <begin position="1"/>
        <end position="17"/>
    </location>
</feature>
<keyword evidence="3" id="KW-0732">Signal</keyword>
<feature type="region of interest" description="Disordered" evidence="1">
    <location>
        <begin position="133"/>
        <end position="152"/>
    </location>
</feature>
<gene>
    <name evidence="4" type="ORF">XA68_16497</name>
</gene>
<keyword evidence="2" id="KW-0812">Transmembrane</keyword>
<keyword evidence="2" id="KW-1133">Transmembrane helix</keyword>
<organism evidence="4 5">
    <name type="scientific">Ophiocordyceps unilateralis</name>
    <name type="common">Zombie-ant fungus</name>
    <name type="synonym">Torrubia unilateralis</name>
    <dbReference type="NCBI Taxonomy" id="268505"/>
    <lineage>
        <taxon>Eukaryota</taxon>
        <taxon>Fungi</taxon>
        <taxon>Dikarya</taxon>
        <taxon>Ascomycota</taxon>
        <taxon>Pezizomycotina</taxon>
        <taxon>Sordariomycetes</taxon>
        <taxon>Hypocreomycetidae</taxon>
        <taxon>Hypocreales</taxon>
        <taxon>Ophiocordycipitaceae</taxon>
        <taxon>Ophiocordyceps</taxon>
    </lineage>
</organism>
<evidence type="ECO:0000313" key="5">
    <source>
        <dbReference type="Proteomes" id="UP000037136"/>
    </source>
</evidence>
<evidence type="ECO:0000313" key="4">
    <source>
        <dbReference type="EMBL" id="PFH56444.1"/>
    </source>
</evidence>
<name>A0A2A9P5H2_OPHUN</name>
<evidence type="ECO:0000256" key="2">
    <source>
        <dbReference type="SAM" id="Phobius"/>
    </source>
</evidence>
<dbReference type="AlphaFoldDB" id="A0A2A9P5H2"/>
<accession>A0A2A9P5H2</accession>
<evidence type="ECO:0000256" key="1">
    <source>
        <dbReference type="SAM" id="MobiDB-lite"/>
    </source>
</evidence>
<feature type="transmembrane region" description="Helical" evidence="2">
    <location>
        <begin position="162"/>
        <end position="179"/>
    </location>
</feature>